<evidence type="ECO:0000313" key="1">
    <source>
        <dbReference type="EMBL" id="QBR84394.1"/>
    </source>
</evidence>
<evidence type="ECO:0008006" key="3">
    <source>
        <dbReference type="Google" id="ProtNLM"/>
    </source>
</evidence>
<sequence>MLSEKEAADELRKQFCEDIVPVTKVSYKLGSKARTEIELNIEEFSKKREKFFAEAPPVTSKESLEKTSDLLKEPFIVGESHTHISPKKFLIENMKKMKENGYEILFMEHLFYDTHQKDLDHFFETGEISNELMTQLKEMNRHGLTHSFGPNSETTSDLWKKNDYIAVLQAAREAGIRIVGIDVSPVYKSQKIGMNSEQMDSTRIGYMNYTAANIMQREIHSLPPGKKWCAFMGNAHVNSFENTPSVSELLNARSVYIFDPPQWKTSQKPNEGSIELDSEYIIMNGRRIFKGDAIFELDPRSNASSLLEKPSENTCSITSSYKEKLEHIQSPESKLTAKKELAIKYLRNLEVAQIGEIFGFDDGELDDTYHFVKRITPTNSNKPFEENNTFALVIESYYSDREPYTLYISKNQLLEFAAEQNKIDLKQEDENQLNI</sequence>
<gene>
    <name evidence="1" type="ORF">E3983_08470</name>
</gene>
<dbReference type="SUPFAM" id="SSF159501">
    <property type="entry name" value="EreA/ChaN-like"/>
    <property type="match status" value="1"/>
</dbReference>
<proteinExistence type="predicted"/>
<dbReference type="RefSeq" id="WP_135060639.1">
    <property type="nucleotide sequence ID" value="NZ_CP038254.1"/>
</dbReference>
<dbReference type="CDD" id="cd14729">
    <property type="entry name" value="RtxA-like"/>
    <property type="match status" value="1"/>
</dbReference>
<dbReference type="Proteomes" id="UP000295517">
    <property type="component" value="Chromosome"/>
</dbReference>
<dbReference type="EMBL" id="CP038254">
    <property type="protein sequence ID" value="QBR84394.1"/>
    <property type="molecule type" value="Genomic_DNA"/>
</dbReference>
<dbReference type="Gene3D" id="3.40.50.11550">
    <property type="match status" value="1"/>
</dbReference>
<evidence type="ECO:0000313" key="2">
    <source>
        <dbReference type="Proteomes" id="UP000295517"/>
    </source>
</evidence>
<dbReference type="AlphaFoldDB" id="A0AAX1EH91"/>
<accession>A0AAX1EH91</accession>
<organism evidence="1 2">
    <name type="scientific">Legionella israelensis</name>
    <dbReference type="NCBI Taxonomy" id="454"/>
    <lineage>
        <taxon>Bacteria</taxon>
        <taxon>Pseudomonadati</taxon>
        <taxon>Pseudomonadota</taxon>
        <taxon>Gammaproteobacteria</taxon>
        <taxon>Legionellales</taxon>
        <taxon>Legionellaceae</taxon>
        <taxon>Legionella</taxon>
    </lineage>
</organism>
<reference evidence="1 2" key="1">
    <citation type="submission" date="2019-03" db="EMBL/GenBank/DDBJ databases">
        <title>Diverse conjugative elements silence natural transformation in Legionella species.</title>
        <authorList>
            <person name="Durieux I."/>
            <person name="Ginevra C."/>
            <person name="Attaiech L."/>
            <person name="Picq K."/>
            <person name="Juan P.A."/>
            <person name="Jarraud S."/>
            <person name="Charpentier X."/>
        </authorList>
    </citation>
    <scope>NUCLEOTIDE SEQUENCE [LARGE SCALE GENOMIC DNA]</scope>
    <source>
        <strain evidence="1 2">HL-0427-4011</strain>
    </source>
</reference>
<protein>
    <recommendedName>
        <fullName evidence="3">Haem-binding uptake Tiki superfamily ChaN domain-containing protein</fullName>
    </recommendedName>
</protein>
<name>A0AAX1EH91_9GAMM</name>